<feature type="chain" id="PRO_5009284272" evidence="1">
    <location>
        <begin position="20"/>
        <end position="505"/>
    </location>
</feature>
<dbReference type="RefSeq" id="WP_160003604.1">
    <property type="nucleotide sequence ID" value="NZ_CP049246.1"/>
</dbReference>
<organism evidence="2 3">
    <name type="scientific">Sphingobacterium lactis</name>
    <dbReference type="NCBI Taxonomy" id="797291"/>
    <lineage>
        <taxon>Bacteria</taxon>
        <taxon>Pseudomonadati</taxon>
        <taxon>Bacteroidota</taxon>
        <taxon>Sphingobacteriia</taxon>
        <taxon>Sphingobacteriales</taxon>
        <taxon>Sphingobacteriaceae</taxon>
        <taxon>Sphingobacterium</taxon>
    </lineage>
</organism>
<dbReference type="OrthoDB" id="1094467at2"/>
<keyword evidence="3" id="KW-1185">Reference proteome</keyword>
<name>A0A1H5SSB7_9SPHI</name>
<feature type="signal peptide" evidence="1">
    <location>
        <begin position="1"/>
        <end position="19"/>
    </location>
</feature>
<evidence type="ECO:0000313" key="3">
    <source>
        <dbReference type="Proteomes" id="UP000236731"/>
    </source>
</evidence>
<sequence>MKTKYILFSILLLICYACSKDSGNYDYSEVNKLTVVDTAGTPITEKTYDLMAGDTIDIQLKVSGTMPDFDPTKVNFTWVLGKDTIAKGTKVSFNSSMFAGGANVVMIRAVDYMTNAEYLYTINVNVTRGITRGIMILAEDAAKNGVLYLKSSLTTTSKLLTYSALGKNDEYPIGAEPLNVELIYSGGRYPSFALSSKKGDYAWMLVDLPTMTPTKLVSRKGTGMNGGDLNITYYKNFWNEINGSGYMVENGKVRYLANGYLRGDVYAGADNTYDFGKGNIAFTNFNQIKGTGLLGFDENSKRILLMQYNGSTPFVFPSVSQTLSSDPIEGVSYWGSGSDQDYGTGYAILLRNGDKISNYQTMNEFNWKTYRYEWTKFKKVGEGTVPNAEKAVDIRFNRWNAYFYYAVGRTIYRLPFASVTPSAYLTLPDDGSGDIVAWNFDREEAKANHQNIAIATYNPNSTKEKKGSFYHYSLKPDGKGQQVTPISSELYKIDKAVSVTLGVEL</sequence>
<dbReference type="Pfam" id="PF16407">
    <property type="entry name" value="PKD_2"/>
    <property type="match status" value="1"/>
</dbReference>
<protein>
    <submittedName>
        <fullName evidence="2">PKD-like family protein</fullName>
    </submittedName>
</protein>
<dbReference type="EMBL" id="FNUT01000001">
    <property type="protein sequence ID" value="SEF53486.1"/>
    <property type="molecule type" value="Genomic_DNA"/>
</dbReference>
<accession>A0A1H5SSB7</accession>
<proteinExistence type="predicted"/>
<dbReference type="Proteomes" id="UP000236731">
    <property type="component" value="Unassembled WGS sequence"/>
</dbReference>
<dbReference type="AlphaFoldDB" id="A0A1H5SSB7"/>
<dbReference type="InterPro" id="IPR032183">
    <property type="entry name" value="PKD-like"/>
</dbReference>
<reference evidence="3" key="1">
    <citation type="submission" date="2016-10" db="EMBL/GenBank/DDBJ databases">
        <authorList>
            <person name="Varghese N."/>
            <person name="Submissions S."/>
        </authorList>
    </citation>
    <scope>NUCLEOTIDE SEQUENCE [LARGE SCALE GENOMIC DNA]</scope>
    <source>
        <strain evidence="3">DSM 22361</strain>
    </source>
</reference>
<evidence type="ECO:0000256" key="1">
    <source>
        <dbReference type="SAM" id="SignalP"/>
    </source>
</evidence>
<keyword evidence="1" id="KW-0732">Signal</keyword>
<evidence type="ECO:0000313" key="2">
    <source>
        <dbReference type="EMBL" id="SEF53486.1"/>
    </source>
</evidence>
<gene>
    <name evidence="2" type="ORF">SAMN05421877_101369</name>
</gene>